<evidence type="ECO:0000256" key="5">
    <source>
        <dbReference type="ARBA" id="ARBA00022692"/>
    </source>
</evidence>
<dbReference type="Proteomes" id="UP000199648">
    <property type="component" value="Unassembled WGS sequence"/>
</dbReference>
<dbReference type="InterPro" id="IPR007533">
    <property type="entry name" value="Cyt_c_oxidase_assmbl_CtaG"/>
</dbReference>
<gene>
    <name evidence="10" type="ORF">SAMN03097708_00954</name>
</gene>
<evidence type="ECO:0000256" key="4">
    <source>
        <dbReference type="ARBA" id="ARBA00015384"/>
    </source>
</evidence>
<keyword evidence="11" id="KW-1185">Reference proteome</keyword>
<evidence type="ECO:0000313" key="11">
    <source>
        <dbReference type="Proteomes" id="UP000199648"/>
    </source>
</evidence>
<dbReference type="Pfam" id="PF04442">
    <property type="entry name" value="CtaG_Cox11"/>
    <property type="match status" value="1"/>
</dbReference>
<accession>A0A1G5PVH0</accession>
<evidence type="ECO:0000256" key="7">
    <source>
        <dbReference type="ARBA" id="ARBA00022989"/>
    </source>
</evidence>
<dbReference type="AlphaFoldDB" id="A0A1G5PVH0"/>
<evidence type="ECO:0000313" key="10">
    <source>
        <dbReference type="EMBL" id="SCZ53564.1"/>
    </source>
</evidence>
<keyword evidence="8" id="KW-0186">Copper</keyword>
<evidence type="ECO:0000256" key="2">
    <source>
        <dbReference type="ARBA" id="ARBA00004382"/>
    </source>
</evidence>
<dbReference type="RefSeq" id="WP_092993153.1">
    <property type="nucleotide sequence ID" value="NZ_FMWD01000002.1"/>
</dbReference>
<sequence>MRDGTHKRTNLWQRSRMIAAVVGFGLVMASPLFNRLAEVQPAAGGAATEGKAIPEGRMVTVMFDSSVNDNLPWEIVPDVHSVRVPIGTTHRVGYRASNRTATAISGQAIPAVAPWQATRYFSKSECFCFTRQTLLPGETKQMPVAFRISPELPEDIDSLTLSYTFMEEDDAPAASTGIASLVRKISR</sequence>
<dbReference type="SUPFAM" id="SSF110111">
    <property type="entry name" value="Ctag/Cox11"/>
    <property type="match status" value="1"/>
</dbReference>
<protein>
    <recommendedName>
        <fullName evidence="4">Cytochrome c oxidase assembly protein CtaG</fullName>
    </recommendedName>
</protein>
<name>A0A1G5PVH0_9GAMM</name>
<evidence type="ECO:0000256" key="1">
    <source>
        <dbReference type="ARBA" id="ARBA00004007"/>
    </source>
</evidence>
<dbReference type="InterPro" id="IPR023471">
    <property type="entry name" value="CtaG/Cox11_dom_sf"/>
</dbReference>
<evidence type="ECO:0000256" key="3">
    <source>
        <dbReference type="ARBA" id="ARBA00009620"/>
    </source>
</evidence>
<evidence type="ECO:0000256" key="6">
    <source>
        <dbReference type="ARBA" id="ARBA00022968"/>
    </source>
</evidence>
<evidence type="ECO:0000256" key="9">
    <source>
        <dbReference type="ARBA" id="ARBA00023136"/>
    </source>
</evidence>
<keyword evidence="7" id="KW-1133">Transmembrane helix</keyword>
<dbReference type="GO" id="GO:0005507">
    <property type="term" value="F:copper ion binding"/>
    <property type="evidence" value="ECO:0007669"/>
    <property type="project" value="InterPro"/>
</dbReference>
<dbReference type="Gene3D" id="2.60.370.10">
    <property type="entry name" value="Ctag/Cox11"/>
    <property type="match status" value="1"/>
</dbReference>
<dbReference type="PANTHER" id="PTHR21320:SF3">
    <property type="entry name" value="CYTOCHROME C OXIDASE ASSEMBLY PROTEIN COX11, MITOCHONDRIAL-RELATED"/>
    <property type="match status" value="1"/>
</dbReference>
<keyword evidence="6" id="KW-0735">Signal-anchor</keyword>
<evidence type="ECO:0000256" key="8">
    <source>
        <dbReference type="ARBA" id="ARBA00023008"/>
    </source>
</evidence>
<comment type="subcellular location">
    <subcellularLocation>
        <location evidence="2">Cell inner membrane</location>
        <topology evidence="2">Single-pass type II membrane protein</topology>
        <orientation evidence="2">Periplasmic side</orientation>
    </subcellularLocation>
</comment>
<keyword evidence="9" id="KW-0472">Membrane</keyword>
<keyword evidence="5" id="KW-0812">Transmembrane</keyword>
<dbReference type="GO" id="GO:0005886">
    <property type="term" value="C:plasma membrane"/>
    <property type="evidence" value="ECO:0007669"/>
    <property type="project" value="UniProtKB-SubCell"/>
</dbReference>
<comment type="similarity">
    <text evidence="3">Belongs to the COX11/CtaG family.</text>
</comment>
<reference evidence="10 11" key="1">
    <citation type="submission" date="2016-10" db="EMBL/GenBank/DDBJ databases">
        <authorList>
            <person name="de Groot N.N."/>
        </authorList>
    </citation>
    <scope>NUCLEOTIDE SEQUENCE [LARGE SCALE GENOMIC DNA]</scope>
    <source>
        <strain evidence="10 11">HLD2</strain>
    </source>
</reference>
<dbReference type="OrthoDB" id="9804841at2"/>
<dbReference type="STRING" id="415747.SAMN03097708_00954"/>
<organism evidence="10 11">
    <name type="scientific">Thiohalomonas denitrificans</name>
    <dbReference type="NCBI Taxonomy" id="415747"/>
    <lineage>
        <taxon>Bacteria</taxon>
        <taxon>Pseudomonadati</taxon>
        <taxon>Pseudomonadota</taxon>
        <taxon>Gammaproteobacteria</taxon>
        <taxon>Thiohalomonadales</taxon>
        <taxon>Thiohalomonadaceae</taxon>
        <taxon>Thiohalomonas</taxon>
    </lineage>
</organism>
<dbReference type="PANTHER" id="PTHR21320">
    <property type="entry name" value="CYTOCHROME C OXIDASE ASSEMBLY PROTEIN COX11-RELATED"/>
    <property type="match status" value="1"/>
</dbReference>
<dbReference type="EMBL" id="FMWD01000002">
    <property type="protein sequence ID" value="SCZ53564.1"/>
    <property type="molecule type" value="Genomic_DNA"/>
</dbReference>
<comment type="function">
    <text evidence="1">Exerts its effect at some terminal stage of cytochrome c oxidase synthesis, probably by being involved in the insertion of the copper B into subunit I.</text>
</comment>
<proteinExistence type="inferred from homology"/>